<keyword evidence="2" id="KW-1185">Reference proteome</keyword>
<evidence type="ECO:0000313" key="1">
    <source>
        <dbReference type="EMBL" id="QXT38734.1"/>
    </source>
</evidence>
<dbReference type="KEGG" id="gce:KYE46_12410"/>
<proteinExistence type="predicted"/>
<dbReference type="RefSeq" id="WP_219000930.1">
    <property type="nucleotide sequence ID" value="NZ_CP079194.1"/>
</dbReference>
<dbReference type="AlphaFoldDB" id="A0A8F6TV50"/>
<reference evidence="1 2" key="1">
    <citation type="submission" date="2021-07" db="EMBL/GenBank/DDBJ databases">
        <title>A novel Jannaschia species isolated from marine dinoflagellate Ceratoperidinium margalefii.</title>
        <authorList>
            <person name="Jiang Y."/>
            <person name="Li Z."/>
        </authorList>
    </citation>
    <scope>NUCLEOTIDE SEQUENCE [LARGE SCALE GENOMIC DNA]</scope>
    <source>
        <strain evidence="1 2">J12C1-MA-4</strain>
    </source>
</reference>
<dbReference type="Proteomes" id="UP000825009">
    <property type="component" value="Chromosome"/>
</dbReference>
<name>A0A8F6TV50_9RHOB</name>
<evidence type="ECO:0000313" key="2">
    <source>
        <dbReference type="Proteomes" id="UP000825009"/>
    </source>
</evidence>
<accession>A0A8F6TV50</accession>
<dbReference type="PROSITE" id="PS51257">
    <property type="entry name" value="PROKAR_LIPOPROTEIN"/>
    <property type="match status" value="1"/>
</dbReference>
<protein>
    <recommendedName>
        <fullName evidence="3">Lipoprotein</fullName>
    </recommendedName>
</protein>
<evidence type="ECO:0008006" key="3">
    <source>
        <dbReference type="Google" id="ProtNLM"/>
    </source>
</evidence>
<organism evidence="1 2">
    <name type="scientific">Gymnodinialimonas ceratoperidinii</name>
    <dbReference type="NCBI Taxonomy" id="2856823"/>
    <lineage>
        <taxon>Bacteria</taxon>
        <taxon>Pseudomonadati</taxon>
        <taxon>Pseudomonadota</taxon>
        <taxon>Alphaproteobacteria</taxon>
        <taxon>Rhodobacterales</taxon>
        <taxon>Paracoccaceae</taxon>
        <taxon>Gymnodinialimonas</taxon>
    </lineage>
</organism>
<dbReference type="EMBL" id="CP079194">
    <property type="protein sequence ID" value="QXT38734.1"/>
    <property type="molecule type" value="Genomic_DNA"/>
</dbReference>
<gene>
    <name evidence="1" type="ORF">KYE46_12410</name>
</gene>
<sequence>MLRAILVVSAILSLAACDSRINPLNWFGGDREQRIAVDPATTEIIVDGRSLVSEVTQLSVEQTTSGAIVRATGLVPRHGYFDAELVLVDASQTELTYEFRAAPPLTPSATAIQRIAVGAELTVGELAGIRAITVIAQNNRRSVGRR</sequence>